<keyword evidence="2" id="KW-1185">Reference proteome</keyword>
<reference evidence="1 2" key="1">
    <citation type="submission" date="2018-06" db="EMBL/GenBank/DDBJ databases">
        <title>Comparative genomics reveals the genomic features of Rhizophagus irregularis, R. cerebriforme, R. diaphanum and Gigaspora rosea, and their symbiotic lifestyle signature.</title>
        <authorList>
            <person name="Morin E."/>
            <person name="San Clemente H."/>
            <person name="Chen E.C.H."/>
            <person name="De La Providencia I."/>
            <person name="Hainaut M."/>
            <person name="Kuo A."/>
            <person name="Kohler A."/>
            <person name="Murat C."/>
            <person name="Tang N."/>
            <person name="Roy S."/>
            <person name="Loubradou J."/>
            <person name="Henrissat B."/>
            <person name="Grigoriev I.V."/>
            <person name="Corradi N."/>
            <person name="Roux C."/>
            <person name="Martin F.M."/>
        </authorList>
    </citation>
    <scope>NUCLEOTIDE SEQUENCE [LARGE SCALE GENOMIC DNA]</scope>
    <source>
        <strain evidence="1 2">DAOM 194757</strain>
    </source>
</reference>
<comment type="caution">
    <text evidence="1">The sequence shown here is derived from an EMBL/GenBank/DDBJ whole genome shotgun (WGS) entry which is preliminary data.</text>
</comment>
<organism evidence="1 2">
    <name type="scientific">Gigaspora rosea</name>
    <dbReference type="NCBI Taxonomy" id="44941"/>
    <lineage>
        <taxon>Eukaryota</taxon>
        <taxon>Fungi</taxon>
        <taxon>Fungi incertae sedis</taxon>
        <taxon>Mucoromycota</taxon>
        <taxon>Glomeromycotina</taxon>
        <taxon>Glomeromycetes</taxon>
        <taxon>Diversisporales</taxon>
        <taxon>Gigasporaceae</taxon>
        <taxon>Gigaspora</taxon>
    </lineage>
</organism>
<dbReference type="AlphaFoldDB" id="A0A397U3B6"/>
<evidence type="ECO:0000313" key="1">
    <source>
        <dbReference type="EMBL" id="RIB03507.1"/>
    </source>
</evidence>
<proteinExistence type="predicted"/>
<name>A0A397U3B6_9GLOM</name>
<accession>A0A397U3B6</accession>
<protein>
    <submittedName>
        <fullName evidence="1">Uncharacterized protein</fullName>
    </submittedName>
</protein>
<dbReference type="Proteomes" id="UP000266673">
    <property type="component" value="Unassembled WGS sequence"/>
</dbReference>
<gene>
    <name evidence="1" type="ORF">C2G38_772723</name>
</gene>
<dbReference type="EMBL" id="QKWP01002392">
    <property type="protein sequence ID" value="RIB03507.1"/>
    <property type="molecule type" value="Genomic_DNA"/>
</dbReference>
<evidence type="ECO:0000313" key="2">
    <source>
        <dbReference type="Proteomes" id="UP000266673"/>
    </source>
</evidence>
<sequence length="75" mass="8804">MVKRRSCILRYSDIHHLAGCNAHTHTKQFKHNGTFFRSIFLFHYTKTNKKRAKPKISTIACKSFPIKLLEMPDIT</sequence>